<keyword evidence="2" id="KW-1185">Reference proteome</keyword>
<sequence>MTTIFIESVLIGMAARPLAEWKRGPLLALAEMQMHGALREQAGVIYSHRALNALAHAQREGHRPVIFGTRAERATLDLVRLAGFEVMERTVQGVIDSTPLALSAPWVATVAARGRAHPHSIRPHITTAAQWRLTTARICEALRLHEMRAR</sequence>
<evidence type="ECO:0000313" key="2">
    <source>
        <dbReference type="Proteomes" id="UP001500274"/>
    </source>
</evidence>
<accession>A0ABN3P959</accession>
<protein>
    <submittedName>
        <fullName evidence="1">Uncharacterized protein</fullName>
    </submittedName>
</protein>
<evidence type="ECO:0000313" key="1">
    <source>
        <dbReference type="EMBL" id="GAA2570713.1"/>
    </source>
</evidence>
<name>A0ABN3P959_9MICO</name>
<gene>
    <name evidence="1" type="ORF">GCM10009862_06870</name>
</gene>
<proteinExistence type="predicted"/>
<dbReference type="EMBL" id="BAAARI010000003">
    <property type="protein sequence ID" value="GAA2570713.1"/>
    <property type="molecule type" value="Genomic_DNA"/>
</dbReference>
<reference evidence="1 2" key="1">
    <citation type="journal article" date="2019" name="Int. J. Syst. Evol. Microbiol.">
        <title>The Global Catalogue of Microorganisms (GCM) 10K type strain sequencing project: providing services to taxonomists for standard genome sequencing and annotation.</title>
        <authorList>
            <consortium name="The Broad Institute Genomics Platform"/>
            <consortium name="The Broad Institute Genome Sequencing Center for Infectious Disease"/>
            <person name="Wu L."/>
            <person name="Ma J."/>
        </authorList>
    </citation>
    <scope>NUCLEOTIDE SEQUENCE [LARGE SCALE GENOMIC DNA]</scope>
    <source>
        <strain evidence="1 2">JCM 16365</strain>
    </source>
</reference>
<dbReference type="RefSeq" id="WP_344226914.1">
    <property type="nucleotide sequence ID" value="NZ_BAAARI010000003.1"/>
</dbReference>
<organism evidence="1 2">
    <name type="scientific">Microbacterium binotii</name>
    <dbReference type="NCBI Taxonomy" id="462710"/>
    <lineage>
        <taxon>Bacteria</taxon>
        <taxon>Bacillati</taxon>
        <taxon>Actinomycetota</taxon>
        <taxon>Actinomycetes</taxon>
        <taxon>Micrococcales</taxon>
        <taxon>Microbacteriaceae</taxon>
        <taxon>Microbacterium</taxon>
    </lineage>
</organism>
<comment type="caution">
    <text evidence="1">The sequence shown here is derived from an EMBL/GenBank/DDBJ whole genome shotgun (WGS) entry which is preliminary data.</text>
</comment>
<dbReference type="Proteomes" id="UP001500274">
    <property type="component" value="Unassembled WGS sequence"/>
</dbReference>